<accession>A0A8H7ZJV9</accession>
<dbReference type="Proteomes" id="UP000669133">
    <property type="component" value="Unassembled WGS sequence"/>
</dbReference>
<dbReference type="PANTHER" id="PTHR37784">
    <property type="entry name" value="PROTEIN MSN1"/>
    <property type="match status" value="1"/>
</dbReference>
<evidence type="ECO:0000313" key="4">
    <source>
        <dbReference type="Proteomes" id="UP000669133"/>
    </source>
</evidence>
<keyword evidence="4" id="KW-1185">Reference proteome</keyword>
<dbReference type="GO" id="GO:0000981">
    <property type="term" value="F:DNA-binding transcription factor activity, RNA polymerase II-specific"/>
    <property type="evidence" value="ECO:0007669"/>
    <property type="project" value="TreeGrafter"/>
</dbReference>
<evidence type="ECO:0000259" key="2">
    <source>
        <dbReference type="Pfam" id="PF12550"/>
    </source>
</evidence>
<reference evidence="3 4" key="1">
    <citation type="submission" date="2020-12" db="EMBL/GenBank/DDBJ databases">
        <title>Effect of drift, selection, and recombination on the evolution of hybrid genomes in Candida yeast pathogens.</title>
        <authorList>
            <person name="Mixao V."/>
            <person name="Ksiezopolska E."/>
            <person name="Saus E."/>
            <person name="Boekhout T."/>
            <person name="Gacser A."/>
            <person name="Gabaldon T."/>
        </authorList>
    </citation>
    <scope>NUCLEOTIDE SEQUENCE [LARGE SCALE GENOMIC DNA]</scope>
    <source>
        <strain evidence="3 4">BP57</strain>
    </source>
</reference>
<feature type="compositionally biased region" description="Low complexity" evidence="1">
    <location>
        <begin position="136"/>
        <end position="152"/>
    </location>
</feature>
<dbReference type="AlphaFoldDB" id="A0A8H7ZJV9"/>
<name>A0A8H7ZJV9_9ASCO</name>
<gene>
    <name evidence="3" type="ORF">I9W82_000741</name>
</gene>
<dbReference type="RefSeq" id="XP_067550765.1">
    <property type="nucleotide sequence ID" value="XM_067695138.1"/>
</dbReference>
<dbReference type="InterPro" id="IPR022210">
    <property type="entry name" value="TF_GCR1-like"/>
</dbReference>
<dbReference type="OrthoDB" id="428577at2759"/>
<feature type="region of interest" description="Disordered" evidence="1">
    <location>
        <begin position="209"/>
        <end position="270"/>
    </location>
</feature>
<dbReference type="GO" id="GO:0000978">
    <property type="term" value="F:RNA polymerase II cis-regulatory region sequence-specific DNA binding"/>
    <property type="evidence" value="ECO:0007669"/>
    <property type="project" value="TreeGrafter"/>
</dbReference>
<dbReference type="Pfam" id="PF12550">
    <property type="entry name" value="GCR1_C"/>
    <property type="match status" value="1"/>
</dbReference>
<comment type="caution">
    <text evidence="3">The sequence shown here is derived from an EMBL/GenBank/DDBJ whole genome shotgun (WGS) entry which is preliminary data.</text>
</comment>
<feature type="compositionally biased region" description="Polar residues" evidence="1">
    <location>
        <begin position="158"/>
        <end position="188"/>
    </location>
</feature>
<organism evidence="3 4">
    <name type="scientific">Candida metapsilosis</name>
    <dbReference type="NCBI Taxonomy" id="273372"/>
    <lineage>
        <taxon>Eukaryota</taxon>
        <taxon>Fungi</taxon>
        <taxon>Dikarya</taxon>
        <taxon>Ascomycota</taxon>
        <taxon>Saccharomycotina</taxon>
        <taxon>Pichiomycetes</taxon>
        <taxon>Debaryomycetaceae</taxon>
        <taxon>Candida/Lodderomyces clade</taxon>
        <taxon>Candida</taxon>
    </lineage>
</organism>
<sequence length="375" mass="43914">MNSSHIRTGESNATFLESHIERLSDSLNRVENDRLIPLHREVLILRQLVDFQNTKLDKLTSLLTDLVIQLMVKRGKLPGEDVVEMSLRAHPDSPEEDDEAESMLRSIRAFQESVNVNDLQRHNIQQQLNQHRSNLQTHQQQQQQQQQQQTHHPMIDQSRVSMQRMQNQLNHHQNQDPTSGHLSRSLGNTMDPEFHHHAASGLIPNSISSRQVSQDHQTHLPNETNDEASKQKSKTKKRKRSERNEKDIPSLVEKPVSSKKSRSKDDKAQEKVHIEFIHNPTTVREIYDEFYKGYKGQGPLCEMDEKYGKLNWRGDSRTKESKRYQRRKRLCDAIKRGSYKYNKSDDEMIEYLESFRKEKSLTWVMNGNIPDDLKE</sequence>
<feature type="compositionally biased region" description="Basic residues" evidence="1">
    <location>
        <begin position="231"/>
        <end position="241"/>
    </location>
</feature>
<proteinExistence type="predicted"/>
<feature type="region of interest" description="Disordered" evidence="1">
    <location>
        <begin position="129"/>
        <end position="196"/>
    </location>
</feature>
<dbReference type="EMBL" id="JAEOAQ010000001">
    <property type="protein sequence ID" value="KAG5421649.1"/>
    <property type="molecule type" value="Genomic_DNA"/>
</dbReference>
<feature type="compositionally biased region" description="Polar residues" evidence="1">
    <location>
        <begin position="209"/>
        <end position="223"/>
    </location>
</feature>
<evidence type="ECO:0000256" key="1">
    <source>
        <dbReference type="SAM" id="MobiDB-lite"/>
    </source>
</evidence>
<dbReference type="GeneID" id="93649370"/>
<dbReference type="GO" id="GO:0060963">
    <property type="term" value="P:positive regulation of ribosomal protein gene transcription by RNA polymerase II"/>
    <property type="evidence" value="ECO:0007669"/>
    <property type="project" value="TreeGrafter"/>
</dbReference>
<dbReference type="InterPro" id="IPR052146">
    <property type="entry name" value="HOT1"/>
</dbReference>
<evidence type="ECO:0000313" key="3">
    <source>
        <dbReference type="EMBL" id="KAG5421649.1"/>
    </source>
</evidence>
<dbReference type="PANTHER" id="PTHR37784:SF2">
    <property type="entry name" value="HIGH-OSMOLARITY-INDUCED TRANSCRIPTION PROTEIN 1"/>
    <property type="match status" value="1"/>
</dbReference>
<feature type="domain" description="Transcription activator GCR1-like" evidence="2">
    <location>
        <begin position="274"/>
        <end position="356"/>
    </location>
</feature>
<protein>
    <recommendedName>
        <fullName evidence="2">Transcription activator GCR1-like domain-containing protein</fullName>
    </recommendedName>
</protein>